<protein>
    <recommendedName>
        <fullName evidence="4">DNA methylase N-4/N-6 domain-containing protein</fullName>
    </recommendedName>
</protein>
<dbReference type="GO" id="GO:0008170">
    <property type="term" value="F:N-methyltransferase activity"/>
    <property type="evidence" value="ECO:0007669"/>
    <property type="project" value="InterPro"/>
</dbReference>
<dbReference type="GO" id="GO:0005737">
    <property type="term" value="C:cytoplasm"/>
    <property type="evidence" value="ECO:0007669"/>
    <property type="project" value="TreeGrafter"/>
</dbReference>
<dbReference type="Pfam" id="PF01555">
    <property type="entry name" value="N6_N4_Mtase"/>
    <property type="match status" value="1"/>
</dbReference>
<reference evidence="5" key="1">
    <citation type="journal article" date="2015" name="Nature">
        <title>Complex archaea that bridge the gap between prokaryotes and eukaryotes.</title>
        <authorList>
            <person name="Spang A."/>
            <person name="Saw J.H."/>
            <person name="Jorgensen S.L."/>
            <person name="Zaremba-Niedzwiedzka K."/>
            <person name="Martijn J."/>
            <person name="Lind A.E."/>
            <person name="van Eijk R."/>
            <person name="Schleper C."/>
            <person name="Guy L."/>
            <person name="Ettema T.J."/>
        </authorList>
    </citation>
    <scope>NUCLEOTIDE SEQUENCE</scope>
</reference>
<dbReference type="InterPro" id="IPR002052">
    <property type="entry name" value="DNA_methylase_N6_adenine_CS"/>
</dbReference>
<feature type="domain" description="DNA methylase N-4/N-6" evidence="4">
    <location>
        <begin position="40"/>
        <end position="245"/>
    </location>
</feature>
<comment type="similarity">
    <text evidence="1">Belongs to the N(4)/N(6)-methyltransferase family.</text>
</comment>
<dbReference type="PROSITE" id="PS00092">
    <property type="entry name" value="N6_MTASE"/>
    <property type="match status" value="1"/>
</dbReference>
<evidence type="ECO:0000259" key="4">
    <source>
        <dbReference type="Pfam" id="PF01555"/>
    </source>
</evidence>
<dbReference type="Gene3D" id="3.40.50.150">
    <property type="entry name" value="Vaccinia Virus protein VP39"/>
    <property type="match status" value="1"/>
</dbReference>
<dbReference type="GO" id="GO:0009007">
    <property type="term" value="F:site-specific DNA-methyltransferase (adenine-specific) activity"/>
    <property type="evidence" value="ECO:0007669"/>
    <property type="project" value="TreeGrafter"/>
</dbReference>
<dbReference type="PANTHER" id="PTHR13370:SF3">
    <property type="entry name" value="TRNA (GUANINE(10)-N2)-METHYLTRANSFERASE HOMOLOG"/>
    <property type="match status" value="1"/>
</dbReference>
<dbReference type="EMBL" id="LAZR01001836">
    <property type="protein sequence ID" value="KKN38358.1"/>
    <property type="molecule type" value="Genomic_DNA"/>
</dbReference>
<comment type="caution">
    <text evidence="5">The sequence shown here is derived from an EMBL/GenBank/DDBJ whole genome shotgun (WGS) entry which is preliminary data.</text>
</comment>
<evidence type="ECO:0000256" key="1">
    <source>
        <dbReference type="ARBA" id="ARBA00006594"/>
    </source>
</evidence>
<gene>
    <name evidence="5" type="ORF">LCGC14_0754330</name>
</gene>
<dbReference type="InterPro" id="IPR002941">
    <property type="entry name" value="DNA_methylase_N4/N6"/>
</dbReference>
<dbReference type="InterPro" id="IPR029063">
    <property type="entry name" value="SAM-dependent_MTases_sf"/>
</dbReference>
<dbReference type="PANTHER" id="PTHR13370">
    <property type="entry name" value="RNA METHYLASE-RELATED"/>
    <property type="match status" value="1"/>
</dbReference>
<dbReference type="PRINTS" id="PR00508">
    <property type="entry name" value="S21N4MTFRASE"/>
</dbReference>
<proteinExistence type="inferred from homology"/>
<sequence>MTKLLTCYRCKSQPCRCKDGITIYHTDCRDILRLLEPGSVDVVLTDPPYGIVVQFGENRGQGGWGPSTRRMQFDWDTQVIVDEVRSGLTSAFNLCKPKASCFVWTGFDSAERYAEPARRAGFTVKPAAWVKEHHPPAGKGNWWPSGFELAYYGYRPGAWFADTNRHRCNVWFADSYRFGKRNKNGHPTQKPLGMTREHVAAIVPPRGLVLDPFMGSGTTLRAAKDLGRRAIGVEIDEKYCEIAAERLRQVVCLPHD</sequence>
<dbReference type="InterPro" id="IPR001091">
    <property type="entry name" value="RM_Methyltransferase"/>
</dbReference>
<dbReference type="SUPFAM" id="SSF53335">
    <property type="entry name" value="S-adenosyl-L-methionine-dependent methyltransferases"/>
    <property type="match status" value="1"/>
</dbReference>
<evidence type="ECO:0000256" key="2">
    <source>
        <dbReference type="ARBA" id="ARBA00022603"/>
    </source>
</evidence>
<evidence type="ECO:0000313" key="5">
    <source>
        <dbReference type="EMBL" id="KKN38358.1"/>
    </source>
</evidence>
<organism evidence="5">
    <name type="scientific">marine sediment metagenome</name>
    <dbReference type="NCBI Taxonomy" id="412755"/>
    <lineage>
        <taxon>unclassified sequences</taxon>
        <taxon>metagenomes</taxon>
        <taxon>ecological metagenomes</taxon>
    </lineage>
</organism>
<dbReference type="GO" id="GO:0003677">
    <property type="term" value="F:DNA binding"/>
    <property type="evidence" value="ECO:0007669"/>
    <property type="project" value="InterPro"/>
</dbReference>
<keyword evidence="3" id="KW-0808">Transferase</keyword>
<name>A0A0F9TA41_9ZZZZ</name>
<dbReference type="AlphaFoldDB" id="A0A0F9TA41"/>
<accession>A0A0F9TA41</accession>
<keyword evidence="2" id="KW-0489">Methyltransferase</keyword>
<dbReference type="GO" id="GO:0032259">
    <property type="term" value="P:methylation"/>
    <property type="evidence" value="ECO:0007669"/>
    <property type="project" value="UniProtKB-KW"/>
</dbReference>
<evidence type="ECO:0000256" key="3">
    <source>
        <dbReference type="ARBA" id="ARBA00022679"/>
    </source>
</evidence>